<evidence type="ECO:0000313" key="2">
    <source>
        <dbReference type="Proteomes" id="UP000634780"/>
    </source>
</evidence>
<dbReference type="Pfam" id="PF04672">
    <property type="entry name" value="Methyltransf_19"/>
    <property type="match status" value="1"/>
</dbReference>
<reference evidence="1 2" key="1">
    <citation type="submission" date="2020-12" db="EMBL/GenBank/DDBJ databases">
        <title>Streptomyces typhae sp. nov., a novel endophytic actinomycete isolated from the root of cattail pollen (Typha angustifolia L.).</title>
        <authorList>
            <person name="Peng C."/>
            <person name="Liu C."/>
        </authorList>
    </citation>
    <scope>NUCLEOTIDE SEQUENCE [LARGE SCALE GENOMIC DNA]</scope>
    <source>
        <strain evidence="1 2">JCM 4753</strain>
    </source>
</reference>
<dbReference type="SUPFAM" id="SSF53335">
    <property type="entry name" value="S-adenosyl-L-methionine-dependent methyltransferases"/>
    <property type="match status" value="1"/>
</dbReference>
<keyword evidence="1" id="KW-0489">Methyltransferase</keyword>
<comment type="caution">
    <text evidence="1">The sequence shown here is derived from an EMBL/GenBank/DDBJ whole genome shotgun (WGS) entry which is preliminary data.</text>
</comment>
<sequence length="266" mass="29148">MTAASDPHVIDTSKPHPARVYDWLLGGKDNYLVDQELAQKLPPQARENARRNRAFMHRAAAWLAGQGIDQFLDIGTGIPTEPNLHQIVQAITPATRVAYADNDPIVLRHAEALLASAPEGATTYIQADVREPGAILEHARGFLDFDRPVALSLIALMHFIMDDEDPYGLARALIDALPSGSYLMFSHGTADEHPQLEQSVSTAYKEGRVPLRMRTRAEVALFFDGLELVEPGLVTATEWFKDGPAPRRELSGFHVGVARVPGSSRG</sequence>
<dbReference type="InterPro" id="IPR006764">
    <property type="entry name" value="SAM_dep_MeTrfase_SAV2177_type"/>
</dbReference>
<gene>
    <name evidence="1" type="ORF">JGB26_29410</name>
</gene>
<proteinExistence type="predicted"/>
<organism evidence="1 2">
    <name type="scientific">Streptomyces flavofungini</name>
    <dbReference type="NCBI Taxonomy" id="68200"/>
    <lineage>
        <taxon>Bacteria</taxon>
        <taxon>Bacillati</taxon>
        <taxon>Actinomycetota</taxon>
        <taxon>Actinomycetes</taxon>
        <taxon>Kitasatosporales</taxon>
        <taxon>Streptomycetaceae</taxon>
        <taxon>Streptomyces</taxon>
    </lineage>
</organism>
<dbReference type="EMBL" id="JAEKOZ010000023">
    <property type="protein sequence ID" value="MBJ3811161.1"/>
    <property type="molecule type" value="Genomic_DNA"/>
</dbReference>
<dbReference type="PIRSF" id="PIRSF017393">
    <property type="entry name" value="MTase_SAV2177"/>
    <property type="match status" value="1"/>
</dbReference>
<keyword evidence="1" id="KW-0808">Transferase</keyword>
<dbReference type="Proteomes" id="UP000634780">
    <property type="component" value="Unassembled WGS sequence"/>
</dbReference>
<dbReference type="GO" id="GO:0008168">
    <property type="term" value="F:methyltransferase activity"/>
    <property type="evidence" value="ECO:0007669"/>
    <property type="project" value="UniProtKB-KW"/>
</dbReference>
<keyword evidence="2" id="KW-1185">Reference proteome</keyword>
<name>A0ABS0XDT6_9ACTN</name>
<dbReference type="GO" id="GO:0032259">
    <property type="term" value="P:methylation"/>
    <property type="evidence" value="ECO:0007669"/>
    <property type="project" value="UniProtKB-KW"/>
</dbReference>
<dbReference type="RefSeq" id="WP_190117183.1">
    <property type="nucleotide sequence ID" value="NZ_BMVR01000007.1"/>
</dbReference>
<accession>A0ABS0XDT6</accession>
<dbReference type="Gene3D" id="3.40.50.150">
    <property type="entry name" value="Vaccinia Virus protein VP39"/>
    <property type="match status" value="1"/>
</dbReference>
<evidence type="ECO:0000313" key="1">
    <source>
        <dbReference type="EMBL" id="MBJ3811161.1"/>
    </source>
</evidence>
<dbReference type="InterPro" id="IPR029063">
    <property type="entry name" value="SAM-dependent_MTases_sf"/>
</dbReference>
<protein>
    <submittedName>
        <fullName evidence="1">SAM-dependent methyltransferase</fullName>
    </submittedName>
</protein>